<evidence type="ECO:0000256" key="7">
    <source>
        <dbReference type="ARBA" id="ARBA00022729"/>
    </source>
</evidence>
<evidence type="ECO:0000313" key="19">
    <source>
        <dbReference type="Proteomes" id="UP000645390"/>
    </source>
</evidence>
<feature type="domain" description="TonB-dependent receptor-like beta-barrel" evidence="16">
    <location>
        <begin position="214"/>
        <end position="666"/>
    </location>
</feature>
<keyword evidence="3 14" id="KW-0813">Transport</keyword>
<dbReference type="PROSITE" id="PS52016">
    <property type="entry name" value="TONB_DEPENDENT_REC_3"/>
    <property type="match status" value="1"/>
</dbReference>
<dbReference type="InterPro" id="IPR010105">
    <property type="entry name" value="TonB_sidphr_rcpt"/>
</dbReference>
<name>A0ABQ2BDD2_9SPHI</name>
<dbReference type="Pfam" id="PF07715">
    <property type="entry name" value="Plug"/>
    <property type="match status" value="1"/>
</dbReference>
<dbReference type="InterPro" id="IPR012910">
    <property type="entry name" value="Plug_dom"/>
</dbReference>
<evidence type="ECO:0000256" key="10">
    <source>
        <dbReference type="ARBA" id="ARBA00023077"/>
    </source>
</evidence>
<dbReference type="Proteomes" id="UP000645390">
    <property type="component" value="Unassembled WGS sequence"/>
</dbReference>
<evidence type="ECO:0000256" key="3">
    <source>
        <dbReference type="ARBA" id="ARBA00022448"/>
    </source>
</evidence>
<reference evidence="19" key="1">
    <citation type="journal article" date="2019" name="Int. J. Syst. Evol. Microbiol.">
        <title>The Global Catalogue of Microorganisms (GCM) 10K type strain sequencing project: providing services to taxonomists for standard genome sequencing and annotation.</title>
        <authorList>
            <consortium name="The Broad Institute Genomics Platform"/>
            <consortium name="The Broad Institute Genome Sequencing Center for Infectious Disease"/>
            <person name="Wu L."/>
            <person name="Ma J."/>
        </authorList>
    </citation>
    <scope>NUCLEOTIDE SEQUENCE [LARGE SCALE GENOMIC DNA]</scope>
    <source>
        <strain evidence="19">CCM 8939</strain>
    </source>
</reference>
<keyword evidence="8" id="KW-0408">Iron</keyword>
<sequence length="707" mass="79209">MTRQLKEVMVSTRRAKKMKKDTVSVGLKLQQPIIQVPQNIISVSAQMIQQQGALQLKDVARNASGVYFGFNSTAFDNSAAIQIRGFSGYTTLNGMPRHQNFGAVLDDPAMFESVEFVKGPAGFINSVGEASGIININTKTPSQKLMNFEVTGGSYSLGRFAFDVGSEVKEHGFSYRLNAAYQHQNSYLDELRTDKYVLAPVVQYNFSPKTYIIAEYDYLRGESRNGSDITKIRSEAETLKDNIHSNYSAANGLPLTYYQTQTARLLGVHKFDDNWQLTSQSQYTSAPLSAWTTLSSETYTGVEFSDNSGVTNRLSYNSKAAGQTFTTQLFLNGKFKTGSIRHTLLTGGDFTFSRDSLVNNFGMYTFPFYQERLNYGVNRDSIAVLDPAFRSRFDNHTKYESVYAYDNIQLVKQLLLTVGARYTWYENKVTQNLSPKIPLRNNNFHQNAWSPRAALTFLVDSATSVYFLYDQSFVPQSGLKAGSTINPDTQKPVGDPVDPQRNNDLELGIKHNWFGSRLLTTINGFHTVKRNVLIDDIKNASLGFKRQIGSYTSNGIEVDVLGNITSSLSVSVNYTYVNARITKDTIGSPLVGFKLPGTPQQIINTWVQYIVPIQRTNSLSLSLGQMTLVKRATYARDVNLADFTKFDAGVTYNAPRYYIRLIGDNLLNKRYIASGDIGDGYPIPDVRNYYFIEGQPINFRISVGFRL</sequence>
<keyword evidence="4 14" id="KW-1134">Transmembrane beta strand</keyword>
<evidence type="ECO:0000256" key="6">
    <source>
        <dbReference type="ARBA" id="ARBA00022692"/>
    </source>
</evidence>
<evidence type="ECO:0000256" key="2">
    <source>
        <dbReference type="ARBA" id="ARBA00009810"/>
    </source>
</evidence>
<keyword evidence="10 15" id="KW-0798">TonB box</keyword>
<dbReference type="PANTHER" id="PTHR32552:SF68">
    <property type="entry name" value="FERRICHROME OUTER MEMBRANE TRANSPORTER_PHAGE RECEPTOR"/>
    <property type="match status" value="1"/>
</dbReference>
<dbReference type="NCBIfam" id="TIGR01783">
    <property type="entry name" value="TonB-siderophor"/>
    <property type="match status" value="1"/>
</dbReference>
<keyword evidence="12" id="KW-0675">Receptor</keyword>
<evidence type="ECO:0000256" key="1">
    <source>
        <dbReference type="ARBA" id="ARBA00004571"/>
    </source>
</evidence>
<comment type="similarity">
    <text evidence="2 14 15">Belongs to the TonB-dependent receptor family.</text>
</comment>
<comment type="subcellular location">
    <subcellularLocation>
        <location evidence="1 14">Cell outer membrane</location>
        <topology evidence="1 14">Multi-pass membrane protein</topology>
    </subcellularLocation>
</comment>
<evidence type="ECO:0000256" key="8">
    <source>
        <dbReference type="ARBA" id="ARBA00023004"/>
    </source>
</evidence>
<dbReference type="PANTHER" id="PTHR32552">
    <property type="entry name" value="FERRICHROME IRON RECEPTOR-RELATED"/>
    <property type="match status" value="1"/>
</dbReference>
<dbReference type="EMBL" id="BMDJ01000002">
    <property type="protein sequence ID" value="GGI23309.1"/>
    <property type="molecule type" value="Genomic_DNA"/>
</dbReference>
<comment type="caution">
    <text evidence="18">The sequence shown here is derived from an EMBL/GenBank/DDBJ whole genome shotgun (WGS) entry which is preliminary data.</text>
</comment>
<dbReference type="InterPro" id="IPR039426">
    <property type="entry name" value="TonB-dep_rcpt-like"/>
</dbReference>
<dbReference type="InterPro" id="IPR036942">
    <property type="entry name" value="Beta-barrel_TonB_sf"/>
</dbReference>
<organism evidence="18 19">
    <name type="scientific">Pedobacter mendelii</name>
    <dbReference type="NCBI Taxonomy" id="1908240"/>
    <lineage>
        <taxon>Bacteria</taxon>
        <taxon>Pseudomonadati</taxon>
        <taxon>Bacteroidota</taxon>
        <taxon>Sphingobacteriia</taxon>
        <taxon>Sphingobacteriales</taxon>
        <taxon>Sphingobacteriaceae</taxon>
        <taxon>Pedobacter</taxon>
    </lineage>
</organism>
<keyword evidence="6 14" id="KW-0812">Transmembrane</keyword>
<keyword evidence="19" id="KW-1185">Reference proteome</keyword>
<keyword evidence="9" id="KW-0406">Ion transport</keyword>
<evidence type="ECO:0000256" key="5">
    <source>
        <dbReference type="ARBA" id="ARBA00022496"/>
    </source>
</evidence>
<evidence type="ECO:0000259" key="16">
    <source>
        <dbReference type="Pfam" id="PF00593"/>
    </source>
</evidence>
<evidence type="ECO:0000256" key="9">
    <source>
        <dbReference type="ARBA" id="ARBA00023065"/>
    </source>
</evidence>
<dbReference type="Gene3D" id="2.170.130.10">
    <property type="entry name" value="TonB-dependent receptor, plug domain"/>
    <property type="match status" value="1"/>
</dbReference>
<evidence type="ECO:0000256" key="15">
    <source>
        <dbReference type="RuleBase" id="RU003357"/>
    </source>
</evidence>
<evidence type="ECO:0000313" key="18">
    <source>
        <dbReference type="EMBL" id="GGI23309.1"/>
    </source>
</evidence>
<protein>
    <submittedName>
        <fullName evidence="18">Ligand-gated channel</fullName>
    </submittedName>
</protein>
<evidence type="ECO:0000256" key="12">
    <source>
        <dbReference type="ARBA" id="ARBA00023170"/>
    </source>
</evidence>
<keyword evidence="7" id="KW-0732">Signal</keyword>
<feature type="domain" description="TonB-dependent receptor plug" evidence="17">
    <location>
        <begin position="34"/>
        <end position="132"/>
    </location>
</feature>
<keyword evidence="11 14" id="KW-0472">Membrane</keyword>
<dbReference type="Pfam" id="PF00593">
    <property type="entry name" value="TonB_dep_Rec_b-barrel"/>
    <property type="match status" value="1"/>
</dbReference>
<evidence type="ECO:0000256" key="11">
    <source>
        <dbReference type="ARBA" id="ARBA00023136"/>
    </source>
</evidence>
<dbReference type="CDD" id="cd01347">
    <property type="entry name" value="ligand_gated_channel"/>
    <property type="match status" value="1"/>
</dbReference>
<keyword evidence="5" id="KW-0410">Iron transport</keyword>
<gene>
    <name evidence="18" type="ORF">GCM10008119_07000</name>
</gene>
<accession>A0ABQ2BDD2</accession>
<dbReference type="Gene3D" id="2.40.170.20">
    <property type="entry name" value="TonB-dependent receptor, beta-barrel domain"/>
    <property type="match status" value="1"/>
</dbReference>
<evidence type="ECO:0000259" key="17">
    <source>
        <dbReference type="Pfam" id="PF07715"/>
    </source>
</evidence>
<evidence type="ECO:0000256" key="13">
    <source>
        <dbReference type="ARBA" id="ARBA00023237"/>
    </source>
</evidence>
<evidence type="ECO:0000256" key="4">
    <source>
        <dbReference type="ARBA" id="ARBA00022452"/>
    </source>
</evidence>
<proteinExistence type="inferred from homology"/>
<keyword evidence="13 14" id="KW-0998">Cell outer membrane</keyword>
<evidence type="ECO:0000256" key="14">
    <source>
        <dbReference type="PROSITE-ProRule" id="PRU01360"/>
    </source>
</evidence>
<dbReference type="SUPFAM" id="SSF56935">
    <property type="entry name" value="Porins"/>
    <property type="match status" value="1"/>
</dbReference>
<dbReference type="InterPro" id="IPR037066">
    <property type="entry name" value="Plug_dom_sf"/>
</dbReference>
<dbReference type="InterPro" id="IPR000531">
    <property type="entry name" value="Beta-barrel_TonB"/>
</dbReference>